<evidence type="ECO:0000313" key="2">
    <source>
        <dbReference type="Proteomes" id="UP000593572"/>
    </source>
</evidence>
<dbReference type="EMBL" id="JABEZX010273612">
    <property type="protein sequence ID" value="MBA0575781.1"/>
    <property type="molecule type" value="Genomic_DNA"/>
</dbReference>
<accession>A0A7J8NFM9</accession>
<dbReference type="Proteomes" id="UP000593572">
    <property type="component" value="Unassembled WGS sequence"/>
</dbReference>
<evidence type="ECO:0000313" key="1">
    <source>
        <dbReference type="EMBL" id="MBA0575781.1"/>
    </source>
</evidence>
<proteinExistence type="predicted"/>
<gene>
    <name evidence="1" type="ORF">Golob_025012</name>
</gene>
<keyword evidence="2" id="KW-1185">Reference proteome</keyword>
<dbReference type="AlphaFoldDB" id="A0A7J8NFM9"/>
<reference evidence="1 2" key="1">
    <citation type="journal article" date="2019" name="Genome Biol. Evol.">
        <title>Insights into the evolution of the New World diploid cottons (Gossypium, subgenus Houzingenia) based on genome sequencing.</title>
        <authorList>
            <person name="Grover C.E."/>
            <person name="Arick M.A. 2nd"/>
            <person name="Thrash A."/>
            <person name="Conover J.L."/>
            <person name="Sanders W.S."/>
            <person name="Peterson D.G."/>
            <person name="Frelichowski J.E."/>
            <person name="Scheffler J.A."/>
            <person name="Scheffler B.E."/>
            <person name="Wendel J.F."/>
        </authorList>
    </citation>
    <scope>NUCLEOTIDE SEQUENCE [LARGE SCALE GENOMIC DNA]</scope>
    <source>
        <strain evidence="1">157</strain>
        <tissue evidence="1">Leaf</tissue>
    </source>
</reference>
<organism evidence="1 2">
    <name type="scientific">Gossypium lobatum</name>
    <dbReference type="NCBI Taxonomy" id="34289"/>
    <lineage>
        <taxon>Eukaryota</taxon>
        <taxon>Viridiplantae</taxon>
        <taxon>Streptophyta</taxon>
        <taxon>Embryophyta</taxon>
        <taxon>Tracheophyta</taxon>
        <taxon>Spermatophyta</taxon>
        <taxon>Magnoliopsida</taxon>
        <taxon>eudicotyledons</taxon>
        <taxon>Gunneridae</taxon>
        <taxon>Pentapetalae</taxon>
        <taxon>rosids</taxon>
        <taxon>malvids</taxon>
        <taxon>Malvales</taxon>
        <taxon>Malvaceae</taxon>
        <taxon>Malvoideae</taxon>
        <taxon>Gossypium</taxon>
    </lineage>
</organism>
<name>A0A7J8NFM9_9ROSI</name>
<sequence length="31" mass="3456">MRLSECGLKNRIMGSSNSFTVTMVICLFCLT</sequence>
<protein>
    <submittedName>
        <fullName evidence="1">Uncharacterized protein</fullName>
    </submittedName>
</protein>
<comment type="caution">
    <text evidence="1">The sequence shown here is derived from an EMBL/GenBank/DDBJ whole genome shotgun (WGS) entry which is preliminary data.</text>
</comment>